<organism evidence="1 2">
    <name type="scientific">Scortum barcoo</name>
    <name type="common">barcoo grunter</name>
    <dbReference type="NCBI Taxonomy" id="214431"/>
    <lineage>
        <taxon>Eukaryota</taxon>
        <taxon>Metazoa</taxon>
        <taxon>Chordata</taxon>
        <taxon>Craniata</taxon>
        <taxon>Vertebrata</taxon>
        <taxon>Euteleostomi</taxon>
        <taxon>Actinopterygii</taxon>
        <taxon>Neopterygii</taxon>
        <taxon>Teleostei</taxon>
        <taxon>Neoteleostei</taxon>
        <taxon>Acanthomorphata</taxon>
        <taxon>Eupercaria</taxon>
        <taxon>Centrarchiformes</taxon>
        <taxon>Terapontoidei</taxon>
        <taxon>Terapontidae</taxon>
        <taxon>Scortum</taxon>
    </lineage>
</organism>
<dbReference type="EMBL" id="CM041543">
    <property type="protein sequence ID" value="KAI3363888.1"/>
    <property type="molecule type" value="Genomic_DNA"/>
</dbReference>
<evidence type="ECO:0000313" key="1">
    <source>
        <dbReference type="EMBL" id="KAI3363888.1"/>
    </source>
</evidence>
<sequence length="109" mass="11775">MADRGGPQAPEGSVGLKTARASDERGKEADTQSLWRGIQTITDYKPPLQTCDSSTSLLNALNDFFTRFEAHNSTPGPGQDQQTEGRLHPTGCQDAELSLSLYSCDTLCL</sequence>
<protein>
    <submittedName>
        <fullName evidence="1">Uncharacterized protein</fullName>
    </submittedName>
</protein>
<comment type="caution">
    <text evidence="1">The sequence shown here is derived from an EMBL/GenBank/DDBJ whole genome shotgun (WGS) entry which is preliminary data.</text>
</comment>
<proteinExistence type="predicted"/>
<reference evidence="1" key="1">
    <citation type="submission" date="2022-04" db="EMBL/GenBank/DDBJ databases">
        <title>Jade perch genome.</title>
        <authorList>
            <person name="Chao B."/>
        </authorList>
    </citation>
    <scope>NUCLEOTIDE SEQUENCE</scope>
    <source>
        <strain evidence="1">CB-2022</strain>
    </source>
</reference>
<name>A0ACB8W7W2_9TELE</name>
<evidence type="ECO:0000313" key="2">
    <source>
        <dbReference type="Proteomes" id="UP000831701"/>
    </source>
</evidence>
<accession>A0ACB8W7W2</accession>
<gene>
    <name evidence="1" type="ORF">L3Q82_001487</name>
</gene>
<keyword evidence="2" id="KW-1185">Reference proteome</keyword>
<dbReference type="Proteomes" id="UP000831701">
    <property type="component" value="Chromosome 13"/>
</dbReference>